<dbReference type="PROSITE" id="PS00086">
    <property type="entry name" value="CYTOCHROME_P450"/>
    <property type="match status" value="1"/>
</dbReference>
<evidence type="ECO:0000256" key="5">
    <source>
        <dbReference type="ARBA" id="ARBA00023002"/>
    </source>
</evidence>
<accession>A0A5Q4BDB2</accession>
<dbReference type="PANTHER" id="PTHR46206:SF2">
    <property type="entry name" value="CYTOCHROME P450 MONOOXYGENASE AUSG-RELATED"/>
    <property type="match status" value="1"/>
</dbReference>
<evidence type="ECO:0000313" key="10">
    <source>
        <dbReference type="EMBL" id="TQN64910.1"/>
    </source>
</evidence>
<protein>
    <submittedName>
        <fullName evidence="10">Cytochrome P450 monooxygenase pyr3</fullName>
    </submittedName>
</protein>
<evidence type="ECO:0000256" key="2">
    <source>
        <dbReference type="ARBA" id="ARBA00010617"/>
    </source>
</evidence>
<name>A0A5Q4BDB2_9PEZI</name>
<evidence type="ECO:0000256" key="6">
    <source>
        <dbReference type="ARBA" id="ARBA00023004"/>
    </source>
</evidence>
<reference evidence="10 11" key="1">
    <citation type="journal article" date="2019" name="Sci. Rep.">
        <title>Colletotrichum shisoi sp. nov., an anthracnose pathogen of Perilla frutescens in Japan: molecular phylogenetic, morphological and genomic evidence.</title>
        <authorList>
            <person name="Gan P."/>
            <person name="Tsushima A."/>
            <person name="Hiroyama R."/>
            <person name="Narusaka M."/>
            <person name="Takano Y."/>
            <person name="Narusaka Y."/>
            <person name="Kawaradani M."/>
            <person name="Damm U."/>
            <person name="Shirasu K."/>
        </authorList>
    </citation>
    <scope>NUCLEOTIDE SEQUENCE [LARGE SCALE GENOMIC DNA]</scope>
    <source>
        <strain evidence="10 11">PG-2018a</strain>
    </source>
</reference>
<comment type="caution">
    <text evidence="10">The sequence shown here is derived from an EMBL/GenBank/DDBJ whole genome shotgun (WGS) entry which is preliminary data.</text>
</comment>
<gene>
    <name evidence="10" type="primary">Pyr3</name>
    <name evidence="10" type="ORF">CSHISOI_10559</name>
</gene>
<dbReference type="InterPro" id="IPR001128">
    <property type="entry name" value="Cyt_P450"/>
</dbReference>
<dbReference type="OrthoDB" id="4834362at2759"/>
<proteinExistence type="inferred from homology"/>
<organism evidence="10 11">
    <name type="scientific">Colletotrichum shisoi</name>
    <dbReference type="NCBI Taxonomy" id="2078593"/>
    <lineage>
        <taxon>Eukaryota</taxon>
        <taxon>Fungi</taxon>
        <taxon>Dikarya</taxon>
        <taxon>Ascomycota</taxon>
        <taxon>Pezizomycotina</taxon>
        <taxon>Sordariomycetes</taxon>
        <taxon>Hypocreomycetidae</taxon>
        <taxon>Glomerellales</taxon>
        <taxon>Glomerellaceae</taxon>
        <taxon>Colletotrichum</taxon>
        <taxon>Colletotrichum destructivum species complex</taxon>
    </lineage>
</organism>
<comment type="similarity">
    <text evidence="2 9">Belongs to the cytochrome P450 family.</text>
</comment>
<dbReference type="PANTHER" id="PTHR46206">
    <property type="entry name" value="CYTOCHROME P450"/>
    <property type="match status" value="1"/>
</dbReference>
<keyword evidence="3 8" id="KW-0349">Heme</keyword>
<sequence length="181" mass="20261">MAPSLRLNAEIPKAKLRPYIHTLNHGQVSSHLSSFGRDGVHPRCASKPDTLLLCNVAGRLLHLLYAGSRLIPKGACVGVSSHALWDPEVYPEPEKWDGYWFYRLREEPGKENFAQLVSTAPGHLGFGHGRHACPGGFFAANEIKIVLAHILLHPIMNPHLEIEIQRRADEVDLEKFREQPV</sequence>
<evidence type="ECO:0000256" key="8">
    <source>
        <dbReference type="PIRSR" id="PIRSR602403-1"/>
    </source>
</evidence>
<keyword evidence="5 9" id="KW-0560">Oxidoreductase</keyword>
<dbReference type="Pfam" id="PF00067">
    <property type="entry name" value="p450"/>
    <property type="match status" value="1"/>
</dbReference>
<dbReference type="Gene3D" id="1.10.630.10">
    <property type="entry name" value="Cytochrome P450"/>
    <property type="match status" value="1"/>
</dbReference>
<dbReference type="InterPro" id="IPR036396">
    <property type="entry name" value="Cyt_P450_sf"/>
</dbReference>
<evidence type="ECO:0000256" key="4">
    <source>
        <dbReference type="ARBA" id="ARBA00022723"/>
    </source>
</evidence>
<evidence type="ECO:0000256" key="9">
    <source>
        <dbReference type="RuleBase" id="RU000461"/>
    </source>
</evidence>
<dbReference type="InterPro" id="IPR002403">
    <property type="entry name" value="Cyt_P450_E_grp-IV"/>
</dbReference>
<dbReference type="Proteomes" id="UP000326340">
    <property type="component" value="Unassembled WGS sequence"/>
</dbReference>
<keyword evidence="6 8" id="KW-0408">Iron</keyword>
<dbReference type="GO" id="GO:0016705">
    <property type="term" value="F:oxidoreductase activity, acting on paired donors, with incorporation or reduction of molecular oxygen"/>
    <property type="evidence" value="ECO:0007669"/>
    <property type="project" value="InterPro"/>
</dbReference>
<dbReference type="GO" id="GO:0004497">
    <property type="term" value="F:monooxygenase activity"/>
    <property type="evidence" value="ECO:0007669"/>
    <property type="project" value="UniProtKB-KW"/>
</dbReference>
<feature type="binding site" description="axial binding residue" evidence="8">
    <location>
        <position position="133"/>
    </location>
    <ligand>
        <name>heme</name>
        <dbReference type="ChEBI" id="CHEBI:30413"/>
    </ligand>
    <ligandPart>
        <name>Fe</name>
        <dbReference type="ChEBI" id="CHEBI:18248"/>
    </ligandPart>
</feature>
<evidence type="ECO:0000256" key="7">
    <source>
        <dbReference type="ARBA" id="ARBA00023033"/>
    </source>
</evidence>
<dbReference type="SUPFAM" id="SSF48264">
    <property type="entry name" value="Cytochrome P450"/>
    <property type="match status" value="1"/>
</dbReference>
<dbReference type="AlphaFoldDB" id="A0A5Q4BDB2"/>
<evidence type="ECO:0000256" key="3">
    <source>
        <dbReference type="ARBA" id="ARBA00022617"/>
    </source>
</evidence>
<dbReference type="GO" id="GO:0020037">
    <property type="term" value="F:heme binding"/>
    <property type="evidence" value="ECO:0007669"/>
    <property type="project" value="InterPro"/>
</dbReference>
<dbReference type="PRINTS" id="PR00465">
    <property type="entry name" value="EP450IV"/>
</dbReference>
<dbReference type="EMBL" id="PUHP01001941">
    <property type="protein sequence ID" value="TQN64910.1"/>
    <property type="molecule type" value="Genomic_DNA"/>
</dbReference>
<keyword evidence="11" id="KW-1185">Reference proteome</keyword>
<dbReference type="GO" id="GO:0005506">
    <property type="term" value="F:iron ion binding"/>
    <property type="evidence" value="ECO:0007669"/>
    <property type="project" value="InterPro"/>
</dbReference>
<dbReference type="InterPro" id="IPR017972">
    <property type="entry name" value="Cyt_P450_CS"/>
</dbReference>
<keyword evidence="4 8" id="KW-0479">Metal-binding</keyword>
<evidence type="ECO:0000256" key="1">
    <source>
        <dbReference type="ARBA" id="ARBA00001971"/>
    </source>
</evidence>
<comment type="cofactor">
    <cofactor evidence="1 8">
        <name>heme</name>
        <dbReference type="ChEBI" id="CHEBI:30413"/>
    </cofactor>
</comment>
<keyword evidence="7 9" id="KW-0503">Monooxygenase</keyword>
<evidence type="ECO:0000313" key="11">
    <source>
        <dbReference type="Proteomes" id="UP000326340"/>
    </source>
</evidence>